<evidence type="ECO:0000313" key="1">
    <source>
        <dbReference type="EMBL" id="CNI32910.1"/>
    </source>
</evidence>
<reference evidence="1" key="3">
    <citation type="submission" date="2015-03" db="EMBL/GenBank/DDBJ databases">
        <authorList>
            <person name="Murphy D."/>
        </authorList>
    </citation>
    <scope>NUCLEOTIDE SEQUENCE [LARGE SCALE GENOMIC DNA]</scope>
    <source>
        <strain evidence="1">A125KOH2</strain>
    </source>
</reference>
<dbReference type="PANTHER" id="PTHR34319:SF7">
    <property type="entry name" value="HNH ENDONUCLEASE DOMAIN-CONTAINING PROTEIN"/>
    <property type="match status" value="1"/>
</dbReference>
<dbReference type="InterPro" id="IPR052947">
    <property type="entry name" value="T6SS_Hcp1_domain"/>
</dbReference>
<reference evidence="4" key="1">
    <citation type="submission" date="2015-03" db="EMBL/GenBank/DDBJ databases">
        <authorList>
            <consortium name="Pathogen Informatics"/>
        </authorList>
    </citation>
    <scope>NUCLEOTIDE SEQUENCE [LARGE SCALE GENOMIC DNA]</scope>
    <source>
        <strain evidence="4">A125KOH2</strain>
    </source>
</reference>
<evidence type="ECO:0000313" key="3">
    <source>
        <dbReference type="Proteomes" id="UP000044625"/>
    </source>
</evidence>
<sequence>MANSIYLTLQGAKQGLISAGCGSLDSIGNKSQSTHQDQIFVYALQHMISRVQNSHHHPIVFRNPLINHRLCWVFLSLKMKALSVFSIFIERTVRVLRRSITPSN</sequence>
<proteinExistence type="predicted"/>
<dbReference type="STRING" id="1288385.ERS137968_01707"/>
<dbReference type="InterPro" id="IPR008514">
    <property type="entry name" value="T6SS_Hcp"/>
</dbReference>
<dbReference type="InterPro" id="IPR036624">
    <property type="entry name" value="Hcp1-lik_sf"/>
</dbReference>
<organism evidence="1 4">
    <name type="scientific">Yersinia pekkanenii</name>
    <dbReference type="NCBI Taxonomy" id="1288385"/>
    <lineage>
        <taxon>Bacteria</taxon>
        <taxon>Pseudomonadati</taxon>
        <taxon>Pseudomonadota</taxon>
        <taxon>Gammaproteobacteria</taxon>
        <taxon>Enterobacterales</taxon>
        <taxon>Yersiniaceae</taxon>
        <taxon>Yersinia</taxon>
    </lineage>
</organism>
<dbReference type="NCBIfam" id="TIGR03344">
    <property type="entry name" value="VI_effect_Hcp1"/>
    <property type="match status" value="1"/>
</dbReference>
<dbReference type="Proteomes" id="UP000044625">
    <property type="component" value="Unassembled WGS sequence"/>
</dbReference>
<dbReference type="EMBL" id="CWJL01000006">
    <property type="protein sequence ID" value="CRY66181.1"/>
    <property type="molecule type" value="Genomic_DNA"/>
</dbReference>
<accession>A0A0T9QWQ0</accession>
<dbReference type="SUPFAM" id="SSF141452">
    <property type="entry name" value="Hcp1-like"/>
    <property type="match status" value="1"/>
</dbReference>
<dbReference type="AlphaFoldDB" id="A0A0T9QWQ0"/>
<evidence type="ECO:0000313" key="4">
    <source>
        <dbReference type="Proteomes" id="UP000045840"/>
    </source>
</evidence>
<gene>
    <name evidence="1" type="primary">hcpA_2</name>
    <name evidence="2" type="synonym">hcpA_1</name>
    <name evidence="1" type="ORF">ERS008529_03708</name>
    <name evidence="2" type="ORF">ERS137968_01707</name>
</gene>
<protein>
    <submittedName>
        <fullName evidence="1">Hcp1 family type VI secretion system effector</fullName>
    </submittedName>
</protein>
<dbReference type="EMBL" id="CQAZ01000041">
    <property type="protein sequence ID" value="CNI32910.1"/>
    <property type="molecule type" value="Genomic_DNA"/>
</dbReference>
<reference evidence="2 3" key="2">
    <citation type="submission" date="2015-03" db="EMBL/GenBank/DDBJ databases">
        <authorList>
            <consortium name="Pathogen Informatics"/>
            <person name="Murphy D."/>
        </authorList>
    </citation>
    <scope>NUCLEOTIDE SEQUENCE [LARGE SCALE GENOMIC DNA]</scope>
    <source>
        <strain evidence="3">type strain: CIP110230</strain>
        <strain evidence="2">Type strain: CIP110230</strain>
    </source>
</reference>
<dbReference type="Proteomes" id="UP000045840">
    <property type="component" value="Unassembled WGS sequence"/>
</dbReference>
<dbReference type="Gene3D" id="2.30.110.20">
    <property type="entry name" value="Hcp1-like"/>
    <property type="match status" value="1"/>
</dbReference>
<evidence type="ECO:0000313" key="2">
    <source>
        <dbReference type="EMBL" id="CRY66181.1"/>
    </source>
</evidence>
<name>A0A0T9QWQ0_9GAMM</name>
<keyword evidence="3" id="KW-1185">Reference proteome</keyword>
<dbReference type="PANTHER" id="PTHR34319">
    <property type="entry name" value="MAJOR EXPORTED PROTEIN"/>
    <property type="match status" value="1"/>
</dbReference>